<dbReference type="AlphaFoldDB" id="A0A5C6V4L2"/>
<evidence type="ECO:0000313" key="1">
    <source>
        <dbReference type="EMBL" id="MEM5346132.1"/>
    </source>
</evidence>
<evidence type="ECO:0000313" key="4">
    <source>
        <dbReference type="Proteomes" id="UP001481677"/>
    </source>
</evidence>
<accession>A0A5C6V4L2</accession>
<dbReference type="EMBL" id="VOQS01000005">
    <property type="protein sequence ID" value="TXC80262.1"/>
    <property type="molecule type" value="Genomic_DNA"/>
</dbReference>
<organism evidence="2 3">
    <name type="scientific">Paraburkholderia azotifigens</name>
    <dbReference type="NCBI Taxonomy" id="2057004"/>
    <lineage>
        <taxon>Bacteria</taxon>
        <taxon>Pseudomonadati</taxon>
        <taxon>Pseudomonadota</taxon>
        <taxon>Betaproteobacteria</taxon>
        <taxon>Burkholderiales</taxon>
        <taxon>Burkholderiaceae</taxon>
        <taxon>Paraburkholderia</taxon>
    </lineage>
</organism>
<evidence type="ECO:0000313" key="2">
    <source>
        <dbReference type="EMBL" id="TXC80262.1"/>
    </source>
</evidence>
<sequence length="295" mass="32247">MHTIKVLLQTTIPSIADDWSIARFSRLAELLRDYHDPEARFSFDVVARDREERGRPDPILSRLDETDFDECWLFAVDEGDGLTAEDCAGISRFRQAGRGLLVTRDHMDVGSSLCSLGGVGKAHHFHTRNVHPDESQCVCDDPFSPHISWPNFHSGANGDCQEVAVVAPTHPVLQNAGSPTGTIRFLPAHPHEGAVGAPEGESARVIARGKSKTTGKIFNLAVAFEPSSHGGPAIAQSTFHHFADYNWDAETGCPSFVSEPPGNSMQTQPEALQDAHRYAINVALWLAGTGRHRRL</sequence>
<dbReference type="Proteomes" id="UP001481677">
    <property type="component" value="Unassembled WGS sequence"/>
</dbReference>
<dbReference type="EMBL" id="JAZHGA010000065">
    <property type="protein sequence ID" value="MEM5346132.1"/>
    <property type="molecule type" value="Genomic_DNA"/>
</dbReference>
<comment type="caution">
    <text evidence="2">The sequence shown here is derived from an EMBL/GenBank/DDBJ whole genome shotgun (WGS) entry which is preliminary data.</text>
</comment>
<proteinExistence type="predicted"/>
<dbReference type="RefSeq" id="WP_147237793.1">
    <property type="nucleotide sequence ID" value="NZ_JAZHFZ010000065.1"/>
</dbReference>
<protein>
    <recommendedName>
        <fullName evidence="5">ThuA-like domain-containing protein</fullName>
    </recommendedName>
</protein>
<evidence type="ECO:0008006" key="5">
    <source>
        <dbReference type="Google" id="ProtNLM"/>
    </source>
</evidence>
<keyword evidence="4" id="KW-1185">Reference proteome</keyword>
<name>A0A5C6V4L2_9BURK</name>
<dbReference type="Proteomes" id="UP000321776">
    <property type="component" value="Unassembled WGS sequence"/>
</dbReference>
<reference evidence="2 3" key="1">
    <citation type="journal article" date="2018" name="Int. J. Syst. Evol. Microbiol.">
        <title>Paraburkholderia azotifigens sp. nov., a nitrogen-fixing bacterium isolated from paddy soil.</title>
        <authorList>
            <person name="Choi G.M."/>
            <person name="Im W.T."/>
        </authorList>
    </citation>
    <scope>NUCLEOTIDE SEQUENCE [LARGE SCALE GENOMIC DNA]</scope>
    <source>
        <strain evidence="2 3">NF 2-5-3</strain>
    </source>
</reference>
<gene>
    <name evidence="2" type="ORF">FRZ40_38890</name>
    <name evidence="1" type="ORF">V4C56_41720</name>
</gene>
<reference evidence="2" key="2">
    <citation type="submission" date="2019-08" db="EMBL/GenBank/DDBJ databases">
        <authorList>
            <person name="Im W.-T."/>
        </authorList>
    </citation>
    <scope>NUCLEOTIDE SEQUENCE</scope>
    <source>
        <strain evidence="2">NF 2-5-3</strain>
    </source>
</reference>
<reference evidence="1 4" key="3">
    <citation type="submission" date="2024-01" db="EMBL/GenBank/DDBJ databases">
        <title>The diversity of rhizobia nodulating Mimosa spp. in eleven states of Brazil covering several biomes is determined by host plant, location, and edaphic factors.</title>
        <authorList>
            <person name="Rouws L."/>
            <person name="Barauna A."/>
            <person name="Beukes C."/>
            <person name="De Faria S.M."/>
            <person name="Gross E."/>
            <person name="Dos Reis Junior F.B."/>
            <person name="Simon M."/>
            <person name="Maluk M."/>
            <person name="Odee D.W."/>
            <person name="Kenicer G."/>
            <person name="Young J.P.W."/>
            <person name="Reis V.M."/>
            <person name="Zilli J."/>
            <person name="James E.K."/>
        </authorList>
    </citation>
    <scope>NUCLEOTIDE SEQUENCE [LARGE SCALE GENOMIC DNA]</scope>
    <source>
        <strain evidence="1 4">JPY530</strain>
    </source>
</reference>
<evidence type="ECO:0000313" key="3">
    <source>
        <dbReference type="Proteomes" id="UP000321776"/>
    </source>
</evidence>